<dbReference type="RefSeq" id="YP_009152206.1">
    <property type="nucleotide sequence ID" value="NC_027382.1"/>
</dbReference>
<dbReference type="GeneID" id="24724647"/>
<reference evidence="2 3" key="1">
    <citation type="journal article" date="2015" name="PLoS ONE">
        <title>Identification and Molecular Characterisation of a Novel Mu-Like Bacteriophage, SfMu, of Shigella flexneri.</title>
        <authorList>
            <person name="Jakhetia R."/>
            <person name="Verma N."/>
        </authorList>
    </citation>
    <scope>NUCLEOTIDE SEQUENCE [LARGE SCALE GENOMIC DNA]</scope>
</reference>
<evidence type="ECO:0000313" key="2">
    <source>
        <dbReference type="EMBL" id="AIY32319.1"/>
    </source>
</evidence>
<sequence length="39" mass="4338">MYRKFSDECFGPSTLINAIKVIALVVLITISAVVYLFVC</sequence>
<keyword evidence="1" id="KW-0472">Membrane</keyword>
<accession>A0A0C4UQY7</accession>
<evidence type="ECO:0000256" key="1">
    <source>
        <dbReference type="SAM" id="Phobius"/>
    </source>
</evidence>
<protein>
    <submittedName>
        <fullName evidence="2">Uncharacterized protein</fullName>
    </submittedName>
</protein>
<keyword evidence="1" id="KW-0812">Transmembrane</keyword>
<organism evidence="2 3">
    <name type="scientific">Shigella phage SfMu</name>
    <dbReference type="NCBI Taxonomy" id="1567022"/>
    <lineage>
        <taxon>Viruses</taxon>
        <taxon>Duplodnaviria</taxon>
        <taxon>Heunggongvirae</taxon>
        <taxon>Uroviricota</taxon>
        <taxon>Caudoviricetes</taxon>
        <taxon>Muvirus</taxon>
        <taxon>Muvirus SfMu</taxon>
    </lineage>
</organism>
<dbReference type="OrthoDB" id="28343at10239"/>
<dbReference type="Proteomes" id="UP000032404">
    <property type="component" value="Segment"/>
</dbReference>
<gene>
    <name evidence="2" type="ORF">SfMu_20</name>
</gene>
<keyword evidence="1" id="KW-1133">Transmembrane helix</keyword>
<proteinExistence type="predicted"/>
<dbReference type="EMBL" id="KP010268">
    <property type="protein sequence ID" value="AIY32319.1"/>
    <property type="molecule type" value="Genomic_DNA"/>
</dbReference>
<evidence type="ECO:0000313" key="3">
    <source>
        <dbReference type="Proteomes" id="UP000032404"/>
    </source>
</evidence>
<keyword evidence="3" id="KW-1185">Reference proteome</keyword>
<dbReference type="KEGG" id="vg:24724647"/>
<feature type="transmembrane region" description="Helical" evidence="1">
    <location>
        <begin position="21"/>
        <end position="38"/>
    </location>
</feature>
<name>A0A0C4UQY7_9CAUD</name>